<dbReference type="InterPro" id="IPR013087">
    <property type="entry name" value="Znf_C2H2_type"/>
</dbReference>
<evidence type="ECO:0000256" key="2">
    <source>
        <dbReference type="SAM" id="MobiDB-lite"/>
    </source>
</evidence>
<feature type="region of interest" description="Disordered" evidence="2">
    <location>
        <begin position="38"/>
        <end position="102"/>
    </location>
</feature>
<evidence type="ECO:0000259" key="3">
    <source>
        <dbReference type="PROSITE" id="PS50157"/>
    </source>
</evidence>
<dbReference type="EMBL" id="MUJZ01006119">
    <property type="protein sequence ID" value="OTF82924.1"/>
    <property type="molecule type" value="Genomic_DNA"/>
</dbReference>
<sequence>MNNSNKPRNKRYRCSKCNKKFRTRELCLYHIRMFHQNNCKSSSTNNLDNSSGNKTITTKKRSSNQRSTDDDGGDLPLNLQTVNDKQIDDNENNDDDQQSSSL</sequence>
<evidence type="ECO:0000313" key="4">
    <source>
        <dbReference type="EMBL" id="OTF82924.1"/>
    </source>
</evidence>
<comment type="caution">
    <text evidence="4">The sequence shown here is derived from an EMBL/GenBank/DDBJ whole genome shotgun (WGS) entry which is preliminary data.</text>
</comment>
<proteinExistence type="predicted"/>
<dbReference type="OrthoDB" id="10501208at2759"/>
<name>A0A1Y3BSC3_EURMA</name>
<feature type="compositionally biased region" description="Acidic residues" evidence="2">
    <location>
        <begin position="89"/>
        <end position="102"/>
    </location>
</feature>
<accession>A0A1Y3BSC3</accession>
<dbReference type="Proteomes" id="UP000194236">
    <property type="component" value="Unassembled WGS sequence"/>
</dbReference>
<dbReference type="GO" id="GO:0008270">
    <property type="term" value="F:zinc ion binding"/>
    <property type="evidence" value="ECO:0007669"/>
    <property type="project" value="UniProtKB-KW"/>
</dbReference>
<keyword evidence="1" id="KW-0479">Metal-binding</keyword>
<organism evidence="4 5">
    <name type="scientific">Euroglyphus maynei</name>
    <name type="common">Mayne's house dust mite</name>
    <dbReference type="NCBI Taxonomy" id="6958"/>
    <lineage>
        <taxon>Eukaryota</taxon>
        <taxon>Metazoa</taxon>
        <taxon>Ecdysozoa</taxon>
        <taxon>Arthropoda</taxon>
        <taxon>Chelicerata</taxon>
        <taxon>Arachnida</taxon>
        <taxon>Acari</taxon>
        <taxon>Acariformes</taxon>
        <taxon>Sarcoptiformes</taxon>
        <taxon>Astigmata</taxon>
        <taxon>Psoroptidia</taxon>
        <taxon>Analgoidea</taxon>
        <taxon>Pyroglyphidae</taxon>
        <taxon>Pyroglyphinae</taxon>
        <taxon>Euroglyphus</taxon>
    </lineage>
</organism>
<dbReference type="PROSITE" id="PS50157">
    <property type="entry name" value="ZINC_FINGER_C2H2_2"/>
    <property type="match status" value="1"/>
</dbReference>
<keyword evidence="1" id="KW-0863">Zinc-finger</keyword>
<protein>
    <recommendedName>
        <fullName evidence="3">C2H2-type domain-containing protein</fullName>
    </recommendedName>
</protein>
<feature type="non-terminal residue" evidence="4">
    <location>
        <position position="102"/>
    </location>
</feature>
<reference evidence="4 5" key="1">
    <citation type="submission" date="2017-03" db="EMBL/GenBank/DDBJ databases">
        <title>Genome Survey of Euroglyphus maynei.</title>
        <authorList>
            <person name="Arlian L.G."/>
            <person name="Morgan M.S."/>
            <person name="Rider S.D."/>
        </authorList>
    </citation>
    <scope>NUCLEOTIDE SEQUENCE [LARGE SCALE GENOMIC DNA]</scope>
    <source>
        <strain evidence="4">Arlian Lab</strain>
        <tissue evidence="4">Whole body</tissue>
    </source>
</reference>
<dbReference type="PROSITE" id="PS00028">
    <property type="entry name" value="ZINC_FINGER_C2H2_1"/>
    <property type="match status" value="1"/>
</dbReference>
<feature type="domain" description="C2H2-type" evidence="3">
    <location>
        <begin position="12"/>
        <end position="40"/>
    </location>
</feature>
<evidence type="ECO:0000256" key="1">
    <source>
        <dbReference type="PROSITE-ProRule" id="PRU00042"/>
    </source>
</evidence>
<feature type="compositionally biased region" description="Polar residues" evidence="2">
    <location>
        <begin position="38"/>
        <end position="56"/>
    </location>
</feature>
<gene>
    <name evidence="4" type="ORF">BLA29_014079</name>
</gene>
<keyword evidence="5" id="KW-1185">Reference proteome</keyword>
<keyword evidence="1" id="KW-0862">Zinc</keyword>
<dbReference type="AlphaFoldDB" id="A0A1Y3BSC3"/>
<evidence type="ECO:0000313" key="5">
    <source>
        <dbReference type="Proteomes" id="UP000194236"/>
    </source>
</evidence>